<reference evidence="3 4" key="1">
    <citation type="submission" date="2024-09" db="EMBL/GenBank/DDBJ databases">
        <authorList>
            <person name="Sun Q."/>
            <person name="Mori K."/>
        </authorList>
    </citation>
    <scope>NUCLEOTIDE SEQUENCE [LARGE SCALE GENOMIC DNA]</scope>
    <source>
        <strain evidence="3 4">JCM 13519</strain>
    </source>
</reference>
<name>A0ABV5URT7_9MICC</name>
<organism evidence="3 4">
    <name type="scientific">Arthrobacter methylotrophus</name>
    <dbReference type="NCBI Taxonomy" id="121291"/>
    <lineage>
        <taxon>Bacteria</taxon>
        <taxon>Bacillati</taxon>
        <taxon>Actinomycetota</taxon>
        <taxon>Actinomycetes</taxon>
        <taxon>Micrococcales</taxon>
        <taxon>Micrococcaceae</taxon>
        <taxon>Arthrobacter</taxon>
    </lineage>
</organism>
<sequence length="267" mass="28826">MSGNIKYEYKSVQTMRGLENRSIEKAQNEGGWELVDQAQGTLRTTLNFRRVKPETFLSKAWDAFRGLAPAKQRSLAAAVAVLLVLAAVGIGIAAAHDKGDPKAQNSATKSTGSATVNETPITSPTPTPSPSLTPSEETEPIITAENNKELAALLNLGDNCDPSMAQFAAKYQDQKIEFDGSIENMQKHEKYDTRYDILLGPGDAGPNTGVGPAFKYDNVNMFDLNLTGMNIPSSVSTGAKFRFTAKVGAYNPKQCLFFLTPVSTTVR</sequence>
<protein>
    <submittedName>
        <fullName evidence="3">DUF4839 domain-containing protein</fullName>
    </submittedName>
</protein>
<evidence type="ECO:0000256" key="2">
    <source>
        <dbReference type="SAM" id="Phobius"/>
    </source>
</evidence>
<dbReference type="EMBL" id="JBHMBH010000019">
    <property type="protein sequence ID" value="MFB9714402.1"/>
    <property type="molecule type" value="Genomic_DNA"/>
</dbReference>
<dbReference type="RefSeq" id="WP_376954178.1">
    <property type="nucleotide sequence ID" value="NZ_JBHMBH010000019.1"/>
</dbReference>
<feature type="compositionally biased region" description="Polar residues" evidence="1">
    <location>
        <begin position="103"/>
        <end position="117"/>
    </location>
</feature>
<evidence type="ECO:0000256" key="1">
    <source>
        <dbReference type="SAM" id="MobiDB-lite"/>
    </source>
</evidence>
<keyword evidence="2" id="KW-0812">Transmembrane</keyword>
<evidence type="ECO:0000313" key="3">
    <source>
        <dbReference type="EMBL" id="MFB9714402.1"/>
    </source>
</evidence>
<dbReference type="Pfam" id="PF16127">
    <property type="entry name" value="DUF4839"/>
    <property type="match status" value="1"/>
</dbReference>
<keyword evidence="4" id="KW-1185">Reference proteome</keyword>
<keyword evidence="2" id="KW-0472">Membrane</keyword>
<dbReference type="Proteomes" id="UP001589536">
    <property type="component" value="Unassembled WGS sequence"/>
</dbReference>
<proteinExistence type="predicted"/>
<feature type="transmembrane region" description="Helical" evidence="2">
    <location>
        <begin position="75"/>
        <end position="95"/>
    </location>
</feature>
<comment type="caution">
    <text evidence="3">The sequence shown here is derived from an EMBL/GenBank/DDBJ whole genome shotgun (WGS) entry which is preliminary data.</text>
</comment>
<evidence type="ECO:0000313" key="4">
    <source>
        <dbReference type="Proteomes" id="UP001589536"/>
    </source>
</evidence>
<keyword evidence="2" id="KW-1133">Transmembrane helix</keyword>
<dbReference type="InterPro" id="IPR032290">
    <property type="entry name" value="DUF4839"/>
</dbReference>
<accession>A0ABV5URT7</accession>
<feature type="region of interest" description="Disordered" evidence="1">
    <location>
        <begin position="97"/>
        <end position="138"/>
    </location>
</feature>
<gene>
    <name evidence="3" type="ORF">ACFFPI_09725</name>
</gene>